<evidence type="ECO:0000313" key="6">
    <source>
        <dbReference type="EMBL" id="AXV06415.1"/>
    </source>
</evidence>
<reference evidence="6 7" key="1">
    <citation type="submission" date="2018-09" db="EMBL/GenBank/DDBJ databases">
        <title>Complete genome sequence of Euzebya sp. DY32-46 isolated from seawater of Pacific Ocean.</title>
        <authorList>
            <person name="Xu L."/>
            <person name="Wu Y.-H."/>
            <person name="Xu X.-W."/>
        </authorList>
    </citation>
    <scope>NUCLEOTIDE SEQUENCE [LARGE SCALE GENOMIC DNA]</scope>
    <source>
        <strain evidence="6 7">DY32-46</strain>
    </source>
</reference>
<dbReference type="CDD" id="cd03220">
    <property type="entry name" value="ABC_KpsT_Wzt"/>
    <property type="match status" value="1"/>
</dbReference>
<evidence type="ECO:0000256" key="4">
    <source>
        <dbReference type="ARBA" id="ARBA00022840"/>
    </source>
</evidence>
<keyword evidence="4 6" id="KW-0067">ATP-binding</keyword>
<dbReference type="GO" id="GO:0016020">
    <property type="term" value="C:membrane"/>
    <property type="evidence" value="ECO:0007669"/>
    <property type="project" value="InterPro"/>
</dbReference>
<dbReference type="SMART" id="SM00382">
    <property type="entry name" value="AAA"/>
    <property type="match status" value="1"/>
</dbReference>
<keyword evidence="2" id="KW-0813">Transport</keyword>
<dbReference type="Gene3D" id="3.40.50.300">
    <property type="entry name" value="P-loop containing nucleotide triphosphate hydrolases"/>
    <property type="match status" value="1"/>
</dbReference>
<dbReference type="PROSITE" id="PS50893">
    <property type="entry name" value="ABC_TRANSPORTER_2"/>
    <property type="match status" value="1"/>
</dbReference>
<dbReference type="GO" id="GO:0016887">
    <property type="term" value="F:ATP hydrolysis activity"/>
    <property type="evidence" value="ECO:0007669"/>
    <property type="project" value="InterPro"/>
</dbReference>
<dbReference type="PROSITE" id="PS00211">
    <property type="entry name" value="ABC_TRANSPORTER_1"/>
    <property type="match status" value="1"/>
</dbReference>
<evidence type="ECO:0000256" key="2">
    <source>
        <dbReference type="ARBA" id="ARBA00022448"/>
    </source>
</evidence>
<dbReference type="EMBL" id="CP031165">
    <property type="protein sequence ID" value="AXV06415.1"/>
    <property type="molecule type" value="Genomic_DNA"/>
</dbReference>
<evidence type="ECO:0000256" key="1">
    <source>
        <dbReference type="ARBA" id="ARBA00005417"/>
    </source>
</evidence>
<dbReference type="InterPro" id="IPR003593">
    <property type="entry name" value="AAA+_ATPase"/>
</dbReference>
<sequence>MVDNQEPKVVVEGLSIRFRLSYDKAFTTAGRMRQMAKRVIRSNPPELFTALEDVSLAAESGDIIGLIGPNGSGKTTFLRAVSGIYRPDAGTVAVSGRLSTLLSLGTGFDNNLSGHDNILLSGLLIGMQPAEIESRVPEIVAFAGVEEFIDVPMKYYSSGMISRLSFAIVLSMEPDVVLIDEVFSVGDLAFKKKSEAAMHDMLSRASIQLIVTHDLSLVRDHCNRAVMFRGGRVVEEGDPADVVSSYEKWSADRG</sequence>
<evidence type="ECO:0000259" key="5">
    <source>
        <dbReference type="PROSITE" id="PS50893"/>
    </source>
</evidence>
<keyword evidence="7" id="KW-1185">Reference proteome</keyword>
<dbReference type="KEGG" id="euz:DVS28_a1724"/>
<feature type="domain" description="ABC transporter" evidence="5">
    <location>
        <begin position="30"/>
        <end position="254"/>
    </location>
</feature>
<dbReference type="GO" id="GO:0140359">
    <property type="term" value="F:ABC-type transporter activity"/>
    <property type="evidence" value="ECO:0007669"/>
    <property type="project" value="InterPro"/>
</dbReference>
<evidence type="ECO:0000256" key="3">
    <source>
        <dbReference type="ARBA" id="ARBA00022741"/>
    </source>
</evidence>
<keyword evidence="3" id="KW-0547">Nucleotide-binding</keyword>
<dbReference type="PANTHER" id="PTHR46743">
    <property type="entry name" value="TEICHOIC ACIDS EXPORT ATP-BINDING PROTEIN TAGH"/>
    <property type="match status" value="1"/>
</dbReference>
<dbReference type="InterPro" id="IPR050683">
    <property type="entry name" value="Bact_Polysacc_Export_ATP-bd"/>
</dbReference>
<evidence type="ECO:0000313" key="7">
    <source>
        <dbReference type="Proteomes" id="UP000264006"/>
    </source>
</evidence>
<protein>
    <submittedName>
        <fullName evidence="6">Polysaccharide ABC transporter, ATP-binding protein</fullName>
    </submittedName>
</protein>
<dbReference type="InterPro" id="IPR017871">
    <property type="entry name" value="ABC_transporter-like_CS"/>
</dbReference>
<dbReference type="OrthoDB" id="9778870at2"/>
<dbReference type="InterPro" id="IPR027417">
    <property type="entry name" value="P-loop_NTPase"/>
</dbReference>
<dbReference type="SUPFAM" id="SSF52540">
    <property type="entry name" value="P-loop containing nucleoside triphosphate hydrolases"/>
    <property type="match status" value="1"/>
</dbReference>
<dbReference type="PANTHER" id="PTHR46743:SF2">
    <property type="entry name" value="TEICHOIC ACIDS EXPORT ATP-BINDING PROTEIN TAGH"/>
    <property type="match status" value="1"/>
</dbReference>
<proteinExistence type="inferred from homology"/>
<dbReference type="InterPro" id="IPR015860">
    <property type="entry name" value="ABC_transpr_TagH-like"/>
</dbReference>
<dbReference type="Pfam" id="PF00005">
    <property type="entry name" value="ABC_tran"/>
    <property type="match status" value="1"/>
</dbReference>
<accession>A0A346XW18</accession>
<organism evidence="6 7">
    <name type="scientific">Euzebya pacifica</name>
    <dbReference type="NCBI Taxonomy" id="1608957"/>
    <lineage>
        <taxon>Bacteria</taxon>
        <taxon>Bacillati</taxon>
        <taxon>Actinomycetota</taxon>
        <taxon>Nitriliruptoria</taxon>
        <taxon>Euzebyales</taxon>
    </lineage>
</organism>
<dbReference type="AlphaFoldDB" id="A0A346XW18"/>
<name>A0A346XW18_9ACTN</name>
<comment type="similarity">
    <text evidence="1">Belongs to the ABC transporter superfamily.</text>
</comment>
<dbReference type="Proteomes" id="UP000264006">
    <property type="component" value="Chromosome"/>
</dbReference>
<dbReference type="GO" id="GO:0005524">
    <property type="term" value="F:ATP binding"/>
    <property type="evidence" value="ECO:0007669"/>
    <property type="project" value="UniProtKB-KW"/>
</dbReference>
<gene>
    <name evidence="6" type="ORF">DVS28_a1724</name>
</gene>
<dbReference type="RefSeq" id="WP_114591069.1">
    <property type="nucleotide sequence ID" value="NZ_CP031165.1"/>
</dbReference>
<dbReference type="InterPro" id="IPR003439">
    <property type="entry name" value="ABC_transporter-like_ATP-bd"/>
</dbReference>